<feature type="domain" description="MaoC-like" evidence="2">
    <location>
        <begin position="6"/>
        <end position="104"/>
    </location>
</feature>
<dbReference type="EMBL" id="CP073720">
    <property type="protein sequence ID" value="UWP79762.1"/>
    <property type="molecule type" value="Genomic_DNA"/>
</dbReference>
<gene>
    <name evidence="3" type="ORF">Dfulv_31965</name>
</gene>
<dbReference type="Pfam" id="PF01575">
    <property type="entry name" value="MaoC_dehydratas"/>
    <property type="match status" value="1"/>
</dbReference>
<reference evidence="3" key="2">
    <citation type="submission" date="2022-09" db="EMBL/GenBank/DDBJ databases">
        <title>Biosynthetic gene clusters of Dactylosporangioum fulvum.</title>
        <authorList>
            <person name="Caradec T."/>
        </authorList>
    </citation>
    <scope>NUCLEOTIDE SEQUENCE</scope>
    <source>
        <strain evidence="3">NRRL B-16292</strain>
    </source>
</reference>
<evidence type="ECO:0000256" key="1">
    <source>
        <dbReference type="ARBA" id="ARBA00005254"/>
    </source>
</evidence>
<protein>
    <submittedName>
        <fullName evidence="3">MaoC/PaaZ C-terminal domain-containing protein</fullName>
    </submittedName>
</protein>
<keyword evidence="4" id="KW-1185">Reference proteome</keyword>
<evidence type="ECO:0000313" key="3">
    <source>
        <dbReference type="EMBL" id="UWP79762.1"/>
    </source>
</evidence>
<comment type="similarity">
    <text evidence="1">Belongs to the enoyl-CoA hydratase/isomerase family.</text>
</comment>
<dbReference type="PANTHER" id="PTHR43841:SF3">
    <property type="entry name" value="(3R)-HYDROXYACYL-ACP DEHYDRATASE SUBUNIT HADB"/>
    <property type="match status" value="1"/>
</dbReference>
<dbReference type="RefSeq" id="WP_259857520.1">
    <property type="nucleotide sequence ID" value="NZ_BAAAST010000001.1"/>
</dbReference>
<proteinExistence type="inferred from homology"/>
<dbReference type="Gene3D" id="3.10.129.10">
    <property type="entry name" value="Hotdog Thioesterase"/>
    <property type="match status" value="1"/>
</dbReference>
<dbReference type="InterPro" id="IPR002539">
    <property type="entry name" value="MaoC-like_dom"/>
</dbReference>
<dbReference type="Proteomes" id="UP001059617">
    <property type="component" value="Chromosome"/>
</dbReference>
<dbReference type="InterPro" id="IPR029069">
    <property type="entry name" value="HotDog_dom_sf"/>
</dbReference>
<accession>A0ABY5VPS9</accession>
<sequence length="143" mass="15351">MTAVSVGEELGPLVTGPVTRQLLALFAGASGDRNPLHIDIDYARAAGRDDVIAHGMLSMAWLSRLVVERFGPESLTSLQVRFLSPTPVHAVVHCRGVVTAVGEQTTGTAVQLDLWTDLDDGTTTLRGSATCLVGRTRREERDK</sequence>
<evidence type="ECO:0000313" key="4">
    <source>
        <dbReference type="Proteomes" id="UP001059617"/>
    </source>
</evidence>
<dbReference type="SUPFAM" id="SSF54637">
    <property type="entry name" value="Thioesterase/thiol ester dehydrase-isomerase"/>
    <property type="match status" value="1"/>
</dbReference>
<dbReference type="PANTHER" id="PTHR43841">
    <property type="entry name" value="3-HYDROXYACYL-THIOESTER DEHYDRATASE HTDX-RELATED"/>
    <property type="match status" value="1"/>
</dbReference>
<organism evidence="3 4">
    <name type="scientific">Dactylosporangium fulvum</name>
    <dbReference type="NCBI Taxonomy" id="53359"/>
    <lineage>
        <taxon>Bacteria</taxon>
        <taxon>Bacillati</taxon>
        <taxon>Actinomycetota</taxon>
        <taxon>Actinomycetes</taxon>
        <taxon>Micromonosporales</taxon>
        <taxon>Micromonosporaceae</taxon>
        <taxon>Dactylosporangium</taxon>
    </lineage>
</organism>
<name>A0ABY5VPS9_9ACTN</name>
<evidence type="ECO:0000259" key="2">
    <source>
        <dbReference type="Pfam" id="PF01575"/>
    </source>
</evidence>
<reference evidence="3" key="1">
    <citation type="submission" date="2021-04" db="EMBL/GenBank/DDBJ databases">
        <authorList>
            <person name="Hartkoorn R.C."/>
            <person name="Beaudoing E."/>
            <person name="Hot D."/>
        </authorList>
    </citation>
    <scope>NUCLEOTIDE SEQUENCE</scope>
    <source>
        <strain evidence="3">NRRL B-16292</strain>
    </source>
</reference>